<dbReference type="SUPFAM" id="SSF51735">
    <property type="entry name" value="NAD(P)-binding Rossmann-fold domains"/>
    <property type="match status" value="1"/>
</dbReference>
<feature type="region of interest" description="Disordered" evidence="1">
    <location>
        <begin position="197"/>
        <end position="266"/>
    </location>
</feature>
<evidence type="ECO:0000313" key="3">
    <source>
        <dbReference type="EMBL" id="MFC7234409.1"/>
    </source>
</evidence>
<evidence type="ECO:0000259" key="2">
    <source>
        <dbReference type="Pfam" id="PF13460"/>
    </source>
</evidence>
<evidence type="ECO:0000313" key="4">
    <source>
        <dbReference type="Proteomes" id="UP001596398"/>
    </source>
</evidence>
<evidence type="ECO:0000256" key="1">
    <source>
        <dbReference type="SAM" id="MobiDB-lite"/>
    </source>
</evidence>
<reference evidence="3 4" key="1">
    <citation type="journal article" date="2019" name="Int. J. Syst. Evol. Microbiol.">
        <title>The Global Catalogue of Microorganisms (GCM) 10K type strain sequencing project: providing services to taxonomists for standard genome sequencing and annotation.</title>
        <authorList>
            <consortium name="The Broad Institute Genomics Platform"/>
            <consortium name="The Broad Institute Genome Sequencing Center for Infectious Disease"/>
            <person name="Wu L."/>
            <person name="Ma J."/>
        </authorList>
    </citation>
    <scope>NUCLEOTIDE SEQUENCE [LARGE SCALE GENOMIC DNA]</scope>
    <source>
        <strain evidence="3 4">DT85</strain>
    </source>
</reference>
<dbReference type="GeneID" id="79266077"/>
<dbReference type="InterPro" id="IPR016040">
    <property type="entry name" value="NAD(P)-bd_dom"/>
</dbReference>
<dbReference type="EMBL" id="JBHTAP010000001">
    <property type="protein sequence ID" value="MFC7234409.1"/>
    <property type="molecule type" value="Genomic_DNA"/>
</dbReference>
<proteinExistence type="predicted"/>
<sequence length="361" mass="38289">MKVLVTGGTGFVGSYLCDELARRGHEVTALARNPREADFDRDVETVRGDVTDYDAIEPHFEGQDAVVQLVALSPLFKPDGGDDVHFDVHLGGTENAVEAAEAHGVERFVQMSALGADPDGPTAYIRSKGQAEDAVKASTMDWVIFRPSVVFGDGGEFVPFTRKLATPYLTPLPGSGKTRFQPVFVKELVRMLADGVEGTRTGPHADGEAEAVATDGGEDEADDGNEAESEAADDGNEAAGEEAETADDEAPDDAVDEDPHVGRTYDIGGPEVLTLAQVAELAWAAKRKPVSVLPVPMPLAGIGLSLLDAVPGAPMGSDQYRSLKFDNTTSNNGIGAFGWEESDLTTLQSYLGVPDERLERS</sequence>
<feature type="domain" description="NAD(P)-binding" evidence="2">
    <location>
        <begin position="7"/>
        <end position="149"/>
    </location>
</feature>
<dbReference type="InterPro" id="IPR051207">
    <property type="entry name" value="ComplexI_NDUFA9_subunit"/>
</dbReference>
<dbReference type="Proteomes" id="UP001596398">
    <property type="component" value="Unassembled WGS sequence"/>
</dbReference>
<gene>
    <name evidence="3" type="ORF">ACFQJ4_03665</name>
</gene>
<dbReference type="PANTHER" id="PTHR12126">
    <property type="entry name" value="NADH-UBIQUINONE OXIDOREDUCTASE 39 KDA SUBUNIT-RELATED"/>
    <property type="match status" value="1"/>
</dbReference>
<name>A0ABD5ZLL6_9EURY</name>
<dbReference type="CDD" id="cd05271">
    <property type="entry name" value="NDUFA9_like_SDR_a"/>
    <property type="match status" value="1"/>
</dbReference>
<dbReference type="RefSeq" id="WP_276235415.1">
    <property type="nucleotide sequence ID" value="NZ_CP119802.1"/>
</dbReference>
<dbReference type="AlphaFoldDB" id="A0ABD5ZLL6"/>
<protein>
    <submittedName>
        <fullName evidence="3">Complex I NDUFA9 subunit family protein</fullName>
    </submittedName>
</protein>
<dbReference type="PANTHER" id="PTHR12126:SF11">
    <property type="entry name" value="NADH DEHYDROGENASE [UBIQUINONE] 1 ALPHA SUBCOMPLEX SUBUNIT 9, MITOCHONDRIAL"/>
    <property type="match status" value="1"/>
</dbReference>
<dbReference type="Gene3D" id="3.40.50.720">
    <property type="entry name" value="NAD(P)-binding Rossmann-like Domain"/>
    <property type="match status" value="1"/>
</dbReference>
<comment type="caution">
    <text evidence="3">The sequence shown here is derived from an EMBL/GenBank/DDBJ whole genome shotgun (WGS) entry which is preliminary data.</text>
</comment>
<dbReference type="Pfam" id="PF13460">
    <property type="entry name" value="NAD_binding_10"/>
    <property type="match status" value="1"/>
</dbReference>
<feature type="compositionally biased region" description="Acidic residues" evidence="1">
    <location>
        <begin position="216"/>
        <end position="256"/>
    </location>
</feature>
<keyword evidence="4" id="KW-1185">Reference proteome</keyword>
<organism evidence="3 4">
    <name type="scientific">Halosegnis marinus</name>
    <dbReference type="NCBI Taxonomy" id="3034023"/>
    <lineage>
        <taxon>Archaea</taxon>
        <taxon>Methanobacteriati</taxon>
        <taxon>Methanobacteriota</taxon>
        <taxon>Stenosarchaea group</taxon>
        <taxon>Halobacteria</taxon>
        <taxon>Halobacteriales</taxon>
        <taxon>Natronomonadaceae</taxon>
        <taxon>Halosegnis</taxon>
    </lineage>
</organism>
<accession>A0ABD5ZLL6</accession>
<dbReference type="InterPro" id="IPR036291">
    <property type="entry name" value="NAD(P)-bd_dom_sf"/>
</dbReference>